<proteinExistence type="predicted"/>
<name>A0ABM0N1D1_SACKO</name>
<dbReference type="PANTHER" id="PTHR47331:SF5">
    <property type="entry name" value="RIBONUCLEASE H"/>
    <property type="match status" value="1"/>
</dbReference>
<accession>A0ABM0N1D1</accession>
<dbReference type="RefSeq" id="XP_006826072.1">
    <property type="nucleotide sequence ID" value="XM_006826009.1"/>
</dbReference>
<dbReference type="PANTHER" id="PTHR47331">
    <property type="entry name" value="PHD-TYPE DOMAIN-CONTAINING PROTEIN"/>
    <property type="match status" value="1"/>
</dbReference>
<evidence type="ECO:0000313" key="1">
    <source>
        <dbReference type="Proteomes" id="UP000694865"/>
    </source>
</evidence>
<protein>
    <submittedName>
        <fullName evidence="2">Uncharacterized protein LOC102806621</fullName>
    </submittedName>
</protein>
<keyword evidence="1" id="KW-1185">Reference proteome</keyword>
<dbReference type="GeneID" id="102806621"/>
<sequence length="113" mass="13390">MKDKPFTTRSILLSIRSNYNLLCLVSTILITGKKILQELIKDSKDCDDFIPDVIKFRWEKWQMELLLQKLTIPRCYMSKDFSTQKSAEMHHFSDASQYDYDQCSYLRLIENAP</sequence>
<organism evidence="1 2">
    <name type="scientific">Saccoglossus kowalevskii</name>
    <name type="common">Acorn worm</name>
    <dbReference type="NCBI Taxonomy" id="10224"/>
    <lineage>
        <taxon>Eukaryota</taxon>
        <taxon>Metazoa</taxon>
        <taxon>Hemichordata</taxon>
        <taxon>Enteropneusta</taxon>
        <taxon>Harrimaniidae</taxon>
        <taxon>Saccoglossus</taxon>
    </lineage>
</organism>
<reference evidence="2" key="1">
    <citation type="submission" date="2025-08" db="UniProtKB">
        <authorList>
            <consortium name="RefSeq"/>
        </authorList>
    </citation>
    <scope>IDENTIFICATION</scope>
    <source>
        <tissue evidence="2">Testes</tissue>
    </source>
</reference>
<gene>
    <name evidence="2" type="primary">LOC102806621</name>
</gene>
<dbReference type="Pfam" id="PF05380">
    <property type="entry name" value="Peptidase_A17"/>
    <property type="match status" value="1"/>
</dbReference>
<dbReference type="InterPro" id="IPR008042">
    <property type="entry name" value="Retrotrans_Pao"/>
</dbReference>
<evidence type="ECO:0000313" key="2">
    <source>
        <dbReference type="RefSeq" id="XP_006826072.1"/>
    </source>
</evidence>
<dbReference type="Proteomes" id="UP000694865">
    <property type="component" value="Unplaced"/>
</dbReference>